<feature type="transmembrane region" description="Helical" evidence="1">
    <location>
        <begin position="137"/>
        <end position="157"/>
    </location>
</feature>
<feature type="transmembrane region" description="Helical" evidence="1">
    <location>
        <begin position="163"/>
        <end position="184"/>
    </location>
</feature>
<dbReference type="Proteomes" id="UP000000663">
    <property type="component" value="Chromosome"/>
</dbReference>
<dbReference type="EMBL" id="AM114193">
    <property type="protein sequence ID" value="CAJ35549.1"/>
    <property type="molecule type" value="Genomic_DNA"/>
</dbReference>
<dbReference type="RefSeq" id="WP_012036945.1">
    <property type="nucleotide sequence ID" value="NC_009464.1"/>
</dbReference>
<sequence length="259" mass="28497">MAIFATPLEVTLKYSLSNILSLFIGGLFFIPPLVAYFFLIIAAELFEGNEYLFLALFGLLFVLIPVCVALPGGYIIRCLRDRRTGSLRMPGFFGEPVKLLSDAFAFLVMAIVYMICFGLMFALLFTPIVFLPSSPTGFGFIAFIAFMFLFVALFAIVANVLFFTFFISLTIYAAEGSLISALNPVRVIKVLASNPLGFLVTLVLVYGIGSLLQILAIFLITMPWVLFFIMLIDALVVADVYLATERKIGEPGLTDQPAP</sequence>
<accession>Q0W7U4</accession>
<name>Q0W7U4_METAR</name>
<evidence type="ECO:0000313" key="2">
    <source>
        <dbReference type="EMBL" id="CAJ35549.1"/>
    </source>
</evidence>
<feature type="transmembrane region" description="Helical" evidence="1">
    <location>
        <begin position="224"/>
        <end position="243"/>
    </location>
</feature>
<dbReference type="InterPro" id="IPR025098">
    <property type="entry name" value="DUF4013"/>
</dbReference>
<evidence type="ECO:0000256" key="1">
    <source>
        <dbReference type="SAM" id="Phobius"/>
    </source>
</evidence>
<keyword evidence="1" id="KW-1133">Transmembrane helix</keyword>
<feature type="transmembrane region" description="Helical" evidence="1">
    <location>
        <begin position="20"/>
        <end position="39"/>
    </location>
</feature>
<keyword evidence="1" id="KW-0812">Transmembrane</keyword>
<dbReference type="eggNOG" id="arCOG02879">
    <property type="taxonomic scope" value="Archaea"/>
</dbReference>
<dbReference type="STRING" id="351160.RCIX30"/>
<dbReference type="AlphaFoldDB" id="Q0W7U4"/>
<keyword evidence="3" id="KW-1185">Reference proteome</keyword>
<feature type="transmembrane region" description="Helical" evidence="1">
    <location>
        <begin position="51"/>
        <end position="76"/>
    </location>
</feature>
<dbReference type="KEGG" id="rci:RCIX30"/>
<evidence type="ECO:0008006" key="4">
    <source>
        <dbReference type="Google" id="ProtNLM"/>
    </source>
</evidence>
<dbReference type="Pfam" id="PF13197">
    <property type="entry name" value="DUF4013"/>
    <property type="match status" value="1"/>
</dbReference>
<dbReference type="GeneID" id="5143305"/>
<proteinExistence type="predicted"/>
<gene>
    <name evidence="2" type="ORF">RCIX30</name>
</gene>
<evidence type="ECO:0000313" key="3">
    <source>
        <dbReference type="Proteomes" id="UP000000663"/>
    </source>
</evidence>
<reference evidence="2 3" key="1">
    <citation type="journal article" date="2006" name="Science">
        <title>Genome of rice cluster I archaea -- the key methane producers in the rice rhizosphere.</title>
        <authorList>
            <person name="Erkel C."/>
            <person name="Kube M."/>
            <person name="Reinhardt R."/>
            <person name="Liesack W."/>
        </authorList>
    </citation>
    <scope>NUCLEOTIDE SEQUENCE [LARGE SCALE GENOMIC DNA]</scope>
    <source>
        <strain evidence="3">DSM 22066 / NBRC 105507 / MRE50</strain>
    </source>
</reference>
<feature type="transmembrane region" description="Helical" evidence="1">
    <location>
        <begin position="103"/>
        <end position="125"/>
    </location>
</feature>
<protein>
    <recommendedName>
        <fullName evidence="4">DUF4013 domain-containing protein</fullName>
    </recommendedName>
</protein>
<organism evidence="2 3">
    <name type="scientific">Methanocella arvoryzae (strain DSM 22066 / NBRC 105507 / MRE50)</name>
    <dbReference type="NCBI Taxonomy" id="351160"/>
    <lineage>
        <taxon>Archaea</taxon>
        <taxon>Methanobacteriati</taxon>
        <taxon>Methanobacteriota</taxon>
        <taxon>Stenosarchaea group</taxon>
        <taxon>Methanomicrobia</taxon>
        <taxon>Methanocellales</taxon>
        <taxon>Methanocellaceae</taxon>
        <taxon>Methanocella</taxon>
    </lineage>
</organism>
<keyword evidence="1" id="KW-0472">Membrane</keyword>
<feature type="transmembrane region" description="Helical" evidence="1">
    <location>
        <begin position="196"/>
        <end position="218"/>
    </location>
</feature>